<evidence type="ECO:0000256" key="1">
    <source>
        <dbReference type="ARBA" id="ARBA00004370"/>
    </source>
</evidence>
<dbReference type="InterPro" id="IPR044890">
    <property type="entry name" value="TMEM14_sf"/>
</dbReference>
<dbReference type="RefSeq" id="WP_193907830.1">
    <property type="nucleotide sequence ID" value="NZ_JADEXG010000028.1"/>
</dbReference>
<evidence type="ECO:0000256" key="4">
    <source>
        <dbReference type="ARBA" id="ARBA00023136"/>
    </source>
</evidence>
<dbReference type="Proteomes" id="UP000636505">
    <property type="component" value="Unassembled WGS sequence"/>
</dbReference>
<evidence type="ECO:0000256" key="2">
    <source>
        <dbReference type="ARBA" id="ARBA00022692"/>
    </source>
</evidence>
<reference evidence="6" key="1">
    <citation type="submission" date="2020-10" db="EMBL/GenBank/DDBJ databases">
        <authorList>
            <person name="Castelo-Branco R."/>
            <person name="Eusebio N."/>
            <person name="Adriana R."/>
            <person name="Vieira A."/>
            <person name="Brugerolle De Fraissinette N."/>
            <person name="Rezende De Castro R."/>
            <person name="Schneider M.P."/>
            <person name="Vasconcelos V."/>
            <person name="Leao P.N."/>
        </authorList>
    </citation>
    <scope>NUCLEOTIDE SEQUENCE</scope>
    <source>
        <strain evidence="6">LEGE 07310</strain>
    </source>
</reference>
<dbReference type="PANTHER" id="PTHR12668:SF43">
    <property type="entry name" value="TRANSMEMBRANE PROTEIN 14 HOMOLOG"/>
    <property type="match status" value="1"/>
</dbReference>
<name>A0A8J7AQ02_9CYAN</name>
<dbReference type="Pfam" id="PF03647">
    <property type="entry name" value="Tmemb_14"/>
    <property type="match status" value="1"/>
</dbReference>
<evidence type="ECO:0000256" key="5">
    <source>
        <dbReference type="SAM" id="Phobius"/>
    </source>
</evidence>
<keyword evidence="3 5" id="KW-1133">Transmembrane helix</keyword>
<keyword evidence="4 5" id="KW-0472">Membrane</keyword>
<evidence type="ECO:0000313" key="6">
    <source>
        <dbReference type="EMBL" id="MBE9078211.1"/>
    </source>
</evidence>
<dbReference type="InterPro" id="IPR005349">
    <property type="entry name" value="TMEM14"/>
</dbReference>
<dbReference type="EMBL" id="JADEXG010000028">
    <property type="protein sequence ID" value="MBE9078211.1"/>
    <property type="molecule type" value="Genomic_DNA"/>
</dbReference>
<keyword evidence="2 5" id="KW-0812">Transmembrane</keyword>
<dbReference type="GO" id="GO:0015245">
    <property type="term" value="F:fatty acid transmembrane transporter activity"/>
    <property type="evidence" value="ECO:0007669"/>
    <property type="project" value="TreeGrafter"/>
</dbReference>
<feature type="transmembrane region" description="Helical" evidence="5">
    <location>
        <begin position="29"/>
        <end position="47"/>
    </location>
</feature>
<dbReference type="PANTHER" id="PTHR12668">
    <property type="entry name" value="TRANSMEMBRANE PROTEIN 14, 15"/>
    <property type="match status" value="1"/>
</dbReference>
<proteinExistence type="predicted"/>
<evidence type="ECO:0008006" key="8">
    <source>
        <dbReference type="Google" id="ProtNLM"/>
    </source>
</evidence>
<dbReference type="GO" id="GO:0016020">
    <property type="term" value="C:membrane"/>
    <property type="evidence" value="ECO:0007669"/>
    <property type="project" value="UniProtKB-SubCell"/>
</dbReference>
<feature type="transmembrane region" description="Helical" evidence="5">
    <location>
        <begin position="83"/>
        <end position="103"/>
    </location>
</feature>
<evidence type="ECO:0000313" key="7">
    <source>
        <dbReference type="Proteomes" id="UP000636505"/>
    </source>
</evidence>
<dbReference type="Gene3D" id="1.10.10.1740">
    <property type="entry name" value="Transmembrane protein 14-like"/>
    <property type="match status" value="1"/>
</dbReference>
<feature type="transmembrane region" description="Helical" evidence="5">
    <location>
        <begin position="53"/>
        <end position="71"/>
    </location>
</feature>
<organism evidence="6 7">
    <name type="scientific">Vasconcelosia minhoensis LEGE 07310</name>
    <dbReference type="NCBI Taxonomy" id="915328"/>
    <lineage>
        <taxon>Bacteria</taxon>
        <taxon>Bacillati</taxon>
        <taxon>Cyanobacteriota</taxon>
        <taxon>Cyanophyceae</taxon>
        <taxon>Nodosilineales</taxon>
        <taxon>Cymatolegaceae</taxon>
        <taxon>Vasconcelosia</taxon>
        <taxon>Vasconcelosia minhoensis</taxon>
    </lineage>
</organism>
<dbReference type="AlphaFoldDB" id="A0A8J7AQ02"/>
<feature type="transmembrane region" description="Helical" evidence="5">
    <location>
        <begin position="6"/>
        <end position="22"/>
    </location>
</feature>
<comment type="subcellular location">
    <subcellularLocation>
        <location evidence="1">Membrane</location>
    </subcellularLocation>
</comment>
<evidence type="ECO:0000256" key="3">
    <source>
        <dbReference type="ARBA" id="ARBA00022989"/>
    </source>
</evidence>
<comment type="caution">
    <text evidence="6">The sequence shown here is derived from an EMBL/GenBank/DDBJ whole genome shotgun (WGS) entry which is preliminary data.</text>
</comment>
<keyword evidence="7" id="KW-1185">Reference proteome</keyword>
<accession>A0A8J7AQ02</accession>
<gene>
    <name evidence="6" type="ORF">IQ241_13065</name>
</gene>
<sequence>MPILITLAYGLLAVIGGVLGYTKAGSKISLISGIVSGLLLIAGAVLYSGGNPVGLLLAQIVTLVLVIVFIIRLVKTRKFMPAGLMVIAGVITLIALFSAGAPLPST</sequence>
<protein>
    <recommendedName>
        <fullName evidence="8">Small integral membrane protein</fullName>
    </recommendedName>
</protein>